<evidence type="ECO:0000259" key="1">
    <source>
        <dbReference type="Pfam" id="PF01168"/>
    </source>
</evidence>
<dbReference type="CDD" id="cd06814">
    <property type="entry name" value="PLPDE_III_DSD_D-TA_like_3"/>
    <property type="match status" value="1"/>
</dbReference>
<dbReference type="EMBL" id="JACXLD010000001">
    <property type="protein sequence ID" value="MBD2858021.1"/>
    <property type="molecule type" value="Genomic_DNA"/>
</dbReference>
<dbReference type="Pfam" id="PF01168">
    <property type="entry name" value="Ala_racemase_N"/>
    <property type="match status" value="1"/>
</dbReference>
<gene>
    <name evidence="2" type="ORF">IB286_03305</name>
</gene>
<name>A0A927C1E1_9GAMM</name>
<dbReference type="GO" id="GO:0008721">
    <property type="term" value="F:D-serine ammonia-lyase activity"/>
    <property type="evidence" value="ECO:0007669"/>
    <property type="project" value="TreeGrafter"/>
</dbReference>
<comment type="caution">
    <text evidence="2">The sequence shown here is derived from an EMBL/GenBank/DDBJ whole genome shotgun (WGS) entry which is preliminary data.</text>
</comment>
<dbReference type="InterPro" id="IPR001608">
    <property type="entry name" value="Ala_racemase_N"/>
</dbReference>
<evidence type="ECO:0000313" key="3">
    <source>
        <dbReference type="Proteomes" id="UP000610558"/>
    </source>
</evidence>
<proteinExistence type="predicted"/>
<reference evidence="2" key="1">
    <citation type="submission" date="2020-09" db="EMBL/GenBank/DDBJ databases">
        <authorList>
            <person name="Yoon J.-W."/>
        </authorList>
    </citation>
    <scope>NUCLEOTIDE SEQUENCE</scope>
    <source>
        <strain evidence="2">KMU-158</strain>
    </source>
</reference>
<evidence type="ECO:0000313" key="2">
    <source>
        <dbReference type="EMBL" id="MBD2858021.1"/>
    </source>
</evidence>
<organism evidence="2 3">
    <name type="scientific">Spongiibacter pelagi</name>
    <dbReference type="NCBI Taxonomy" id="2760804"/>
    <lineage>
        <taxon>Bacteria</taxon>
        <taxon>Pseudomonadati</taxon>
        <taxon>Pseudomonadota</taxon>
        <taxon>Gammaproteobacteria</taxon>
        <taxon>Cellvibrionales</taxon>
        <taxon>Spongiibacteraceae</taxon>
        <taxon>Spongiibacter</taxon>
    </lineage>
</organism>
<dbReference type="Proteomes" id="UP000610558">
    <property type="component" value="Unassembled WGS sequence"/>
</dbReference>
<dbReference type="GO" id="GO:0036088">
    <property type="term" value="P:D-serine catabolic process"/>
    <property type="evidence" value="ECO:0007669"/>
    <property type="project" value="TreeGrafter"/>
</dbReference>
<dbReference type="InterPro" id="IPR051466">
    <property type="entry name" value="D-amino_acid_metab_enzyme"/>
</dbReference>
<dbReference type="Gene3D" id="3.20.20.10">
    <property type="entry name" value="Alanine racemase"/>
    <property type="match status" value="1"/>
</dbReference>
<dbReference type="SUPFAM" id="SSF51419">
    <property type="entry name" value="PLP-binding barrel"/>
    <property type="match status" value="1"/>
</dbReference>
<keyword evidence="3" id="KW-1185">Reference proteome</keyword>
<dbReference type="PANTHER" id="PTHR28004">
    <property type="entry name" value="ZGC:162816-RELATED"/>
    <property type="match status" value="1"/>
</dbReference>
<protein>
    <submittedName>
        <fullName evidence="2">DSD1 family PLP-dependent enzyme</fullName>
    </submittedName>
</protein>
<dbReference type="AlphaFoldDB" id="A0A927C1E1"/>
<dbReference type="InterPro" id="IPR029066">
    <property type="entry name" value="PLP-binding_barrel"/>
</dbReference>
<sequence>MGGAHGAYFQQLQFALAEAGLYRPTLVLDRQRLDENTVRLIQHLNGNFDYRIVGKSLPSLPLIERVRAATASNRVMVFHQPFLNLLAAKMPDADLLMGKPMPVQMAQRFYQYQVGQSDFSPEHQLQWLIDSPQRLKEYRQLAEARQQPMQLNFELDVGLHRGGFKKASELARCIADVQGHPLLQFSGFMGYEAHVSKMPGVVGGPEKAMAQAMGFYRECVAAAKTVLKDQWNPATLTLNAGGSSTYQMYQPQMQGSAAPCNEIATGSALVMPTDFDVPSLADHLPAAFIATPVLKALDSTEVPGLEGASGAIAAWDVNTERTFFTYGGYWKARPESPAGLQNNGLYGRSTNQEMLNGSRNVKLAQGDFVFLRPSQSEFVFLQFGDIAVFDGRQISETWPVFQQGA</sequence>
<dbReference type="PANTHER" id="PTHR28004:SF2">
    <property type="entry name" value="D-SERINE DEHYDRATASE"/>
    <property type="match status" value="1"/>
</dbReference>
<accession>A0A927C1E1</accession>
<feature type="domain" description="Alanine racemase N-terminal" evidence="1">
    <location>
        <begin position="29"/>
        <end position="271"/>
    </location>
</feature>